<keyword evidence="2" id="KW-0489">Methyltransferase</keyword>
<sequence length="369" mass="41481">MAAAEEELALGFQRRFLAARPLRSFPWPELEQKLKTSSDSSLLVDILHKTILHPLCVKYPSSVKYRRGFLTELIKKHESTTAEPLDELYDTLADILNKEESTHCYKNYLLPTGESVTLSENVAIISRGTTGLVTWDAALHLAEWAIENSTVFSNRTVLELGSGIGFTGIAISKTCNPKAYIFSDYHHCVLKQLTENICLNGFVLEPETTNHIEMQSQGQKVEVMNYQKPKLTVAELDWGSVTEKQLMDLQPDVIIAADVVYDPEITLALIGMLQKLSTYRADGKPPEVYIAFTVRNPDTYHQFKAELDKIGIGWQIIPAHRNSIFLYDLHSNVNGHIYFSVQGQHSSEELFSSQCSIKLLCINDCASIL</sequence>
<dbReference type="InterPro" id="IPR019410">
    <property type="entry name" value="Methyltransf_16"/>
</dbReference>
<evidence type="ECO:0000259" key="5">
    <source>
        <dbReference type="Pfam" id="PF14904"/>
    </source>
</evidence>
<evidence type="ECO:0000256" key="1">
    <source>
        <dbReference type="ARBA" id="ARBA00005511"/>
    </source>
</evidence>
<keyword evidence="3" id="KW-0808">Transferase</keyword>
<evidence type="ECO:0000313" key="6">
    <source>
        <dbReference type="Proteomes" id="UP001652627"/>
    </source>
</evidence>
<evidence type="ECO:0000256" key="3">
    <source>
        <dbReference type="ARBA" id="ARBA00022679"/>
    </source>
</evidence>
<dbReference type="Gene3D" id="3.40.50.150">
    <property type="entry name" value="Vaccinia Virus protein VP39"/>
    <property type="match status" value="1"/>
</dbReference>
<gene>
    <name evidence="7" type="primary">EEF2KMT</name>
</gene>
<keyword evidence="4" id="KW-0949">S-adenosyl-L-methionine</keyword>
<dbReference type="GeneID" id="106499989"/>
<name>A0ABM4FBT4_9AVES</name>
<organism evidence="6 7">
    <name type="scientific">Apteryx mantelli</name>
    <name type="common">North Island brown kiwi</name>
    <dbReference type="NCBI Taxonomy" id="2696672"/>
    <lineage>
        <taxon>Eukaryota</taxon>
        <taxon>Metazoa</taxon>
        <taxon>Chordata</taxon>
        <taxon>Craniata</taxon>
        <taxon>Vertebrata</taxon>
        <taxon>Euteleostomi</taxon>
        <taxon>Archelosauria</taxon>
        <taxon>Archosauria</taxon>
        <taxon>Dinosauria</taxon>
        <taxon>Saurischia</taxon>
        <taxon>Theropoda</taxon>
        <taxon>Coelurosauria</taxon>
        <taxon>Aves</taxon>
        <taxon>Palaeognathae</taxon>
        <taxon>Apterygiformes</taxon>
        <taxon>Apterygidae</taxon>
        <taxon>Apteryx</taxon>
    </lineage>
</organism>
<dbReference type="Pfam" id="PF14904">
    <property type="entry name" value="FAM86"/>
    <property type="match status" value="1"/>
</dbReference>
<dbReference type="InterPro" id="IPR029426">
    <property type="entry name" value="FAM86_N"/>
</dbReference>
<proteinExistence type="inferred from homology"/>
<comment type="similarity">
    <text evidence="1">Belongs to the class I-like SAM-binding methyltransferase superfamily. EEF2KMT family.</text>
</comment>
<evidence type="ECO:0000256" key="2">
    <source>
        <dbReference type="ARBA" id="ARBA00022603"/>
    </source>
</evidence>
<protein>
    <submittedName>
        <fullName evidence="7">Protein-lysine N-methyltransferase EEF2KMT isoform X1</fullName>
    </submittedName>
</protein>
<feature type="domain" description="FAM86 N-terminal" evidence="5">
    <location>
        <begin position="7"/>
        <end position="95"/>
    </location>
</feature>
<evidence type="ECO:0000313" key="7">
    <source>
        <dbReference type="RefSeq" id="XP_067162401.1"/>
    </source>
</evidence>
<dbReference type="PANTHER" id="PTHR14614:SF130">
    <property type="entry name" value="PROTEIN-LYSINE N-METHYLTRANSFERASE EEF2KMT"/>
    <property type="match status" value="1"/>
</dbReference>
<keyword evidence="6" id="KW-1185">Reference proteome</keyword>
<accession>A0ABM4FBT4</accession>
<reference evidence="7" key="1">
    <citation type="submission" date="2025-08" db="UniProtKB">
        <authorList>
            <consortium name="RefSeq"/>
        </authorList>
    </citation>
    <scope>IDENTIFICATION</scope>
    <source>
        <tissue evidence="7">Blood</tissue>
    </source>
</reference>
<dbReference type="Pfam" id="PF10294">
    <property type="entry name" value="Methyltransf_16"/>
    <property type="match status" value="2"/>
</dbReference>
<dbReference type="Proteomes" id="UP001652627">
    <property type="component" value="Chromosome 16"/>
</dbReference>
<dbReference type="SUPFAM" id="SSF53335">
    <property type="entry name" value="S-adenosyl-L-methionine-dependent methyltransferases"/>
    <property type="match status" value="1"/>
</dbReference>
<dbReference type="PANTHER" id="PTHR14614">
    <property type="entry name" value="HEPATOCELLULAR CARCINOMA-ASSOCIATED ANTIGEN"/>
    <property type="match status" value="1"/>
</dbReference>
<evidence type="ECO:0000256" key="4">
    <source>
        <dbReference type="ARBA" id="ARBA00022691"/>
    </source>
</evidence>
<dbReference type="RefSeq" id="XP_067162401.1">
    <property type="nucleotide sequence ID" value="XM_067306300.1"/>
</dbReference>
<dbReference type="InterPro" id="IPR029063">
    <property type="entry name" value="SAM-dependent_MTases_sf"/>
</dbReference>